<keyword evidence="5" id="KW-1185">Reference proteome</keyword>
<feature type="compositionally biased region" description="Polar residues" evidence="2">
    <location>
        <begin position="415"/>
        <end position="424"/>
    </location>
</feature>
<sequence length="445" mass="50813">MVYSSVVLSDWLFSPPGTCKRHSGLYKQPRPSWAMWIYLSPPSTPNQFLTINTQPLNATSHHPQYHQHTDIPESSNTRNAPSSKPNIPRSFLYSDTIINEGINACKRSIIGKIITDKPIHVSSIQNGLENIWGAPPGLKIQVLEGKLLQFFMNDIADQHRILQGNPWIFRNSWLVVKPWDREIDYHTMDFDHVPIWIQLWGLPPHCKTKQMGESISTLLGNVEAAKFYEYPKKEVIIKVKVGINIKNPILSGIHVGNPTDGTSLVDYRYEKLPQVCFKCGMIGHADKLCRNQALYLETLAPLGPWIRSTKYGKRKMEEKDRKFYSNPSHGKNFGHYSPPVPADLLEKLAAMKVKPTPTTHSPQNPPQYTQNHNNLIYTESPTMECIQTQQDERIKKAHRINFHNEPQTLTTITEAPTQEQQMQVKRQKMEDNLRVGTAKQASPSQ</sequence>
<dbReference type="AlphaFoldDB" id="A0A392MC18"/>
<dbReference type="InterPro" id="IPR025836">
    <property type="entry name" value="Zn_knuckle_CX2CX4HX4C"/>
</dbReference>
<feature type="compositionally biased region" description="Polar residues" evidence="2">
    <location>
        <begin position="72"/>
        <end position="85"/>
    </location>
</feature>
<dbReference type="GO" id="GO:0008270">
    <property type="term" value="F:zinc ion binding"/>
    <property type="evidence" value="ECO:0007669"/>
    <property type="project" value="UniProtKB-KW"/>
</dbReference>
<keyword evidence="1" id="KW-0863">Zinc-finger</keyword>
<keyword evidence="1" id="KW-0479">Metal-binding</keyword>
<gene>
    <name evidence="4" type="ORF">A2U01_0005170</name>
</gene>
<dbReference type="GO" id="GO:0003676">
    <property type="term" value="F:nucleic acid binding"/>
    <property type="evidence" value="ECO:0007669"/>
    <property type="project" value="InterPro"/>
</dbReference>
<dbReference type="EMBL" id="LXQA010006665">
    <property type="protein sequence ID" value="MCH84338.1"/>
    <property type="molecule type" value="Genomic_DNA"/>
</dbReference>
<reference evidence="4 5" key="1">
    <citation type="journal article" date="2018" name="Front. Plant Sci.">
        <title>Red Clover (Trifolium pratense) and Zigzag Clover (T. medium) - A Picture of Genomic Similarities and Differences.</title>
        <authorList>
            <person name="Dluhosova J."/>
            <person name="Istvanek J."/>
            <person name="Nedelnik J."/>
            <person name="Repkova J."/>
        </authorList>
    </citation>
    <scope>NUCLEOTIDE SEQUENCE [LARGE SCALE GENOMIC DNA]</scope>
    <source>
        <strain evidence="5">cv. 10/8</strain>
        <tissue evidence="4">Leaf</tissue>
    </source>
</reference>
<evidence type="ECO:0000313" key="4">
    <source>
        <dbReference type="EMBL" id="MCH84338.1"/>
    </source>
</evidence>
<dbReference type="PANTHER" id="PTHR31286">
    <property type="entry name" value="GLYCINE-RICH CELL WALL STRUCTURAL PROTEIN 1.8-LIKE"/>
    <property type="match status" value="1"/>
</dbReference>
<evidence type="ECO:0000313" key="5">
    <source>
        <dbReference type="Proteomes" id="UP000265520"/>
    </source>
</evidence>
<proteinExistence type="predicted"/>
<dbReference type="InterPro" id="IPR040256">
    <property type="entry name" value="At4g02000-like"/>
</dbReference>
<comment type="caution">
    <text evidence="4">The sequence shown here is derived from an EMBL/GenBank/DDBJ whole genome shotgun (WGS) entry which is preliminary data.</text>
</comment>
<dbReference type="PANTHER" id="PTHR31286:SF178">
    <property type="entry name" value="DUF4283 DOMAIN-CONTAINING PROTEIN"/>
    <property type="match status" value="1"/>
</dbReference>
<accession>A0A392MC18</accession>
<evidence type="ECO:0000256" key="1">
    <source>
        <dbReference type="PROSITE-ProRule" id="PRU00047"/>
    </source>
</evidence>
<keyword evidence="1" id="KW-0862">Zinc</keyword>
<evidence type="ECO:0000259" key="3">
    <source>
        <dbReference type="PROSITE" id="PS50158"/>
    </source>
</evidence>
<name>A0A392MC18_9FABA</name>
<dbReference type="Proteomes" id="UP000265520">
    <property type="component" value="Unassembled WGS sequence"/>
</dbReference>
<dbReference type="InterPro" id="IPR001878">
    <property type="entry name" value="Znf_CCHC"/>
</dbReference>
<dbReference type="Pfam" id="PF14392">
    <property type="entry name" value="zf-CCHC_4"/>
    <property type="match status" value="1"/>
</dbReference>
<evidence type="ECO:0000256" key="2">
    <source>
        <dbReference type="SAM" id="MobiDB-lite"/>
    </source>
</evidence>
<dbReference type="Pfam" id="PF14111">
    <property type="entry name" value="DUF4283"/>
    <property type="match status" value="1"/>
</dbReference>
<feature type="domain" description="CCHC-type" evidence="3">
    <location>
        <begin position="276"/>
        <end position="291"/>
    </location>
</feature>
<dbReference type="InterPro" id="IPR025558">
    <property type="entry name" value="DUF4283"/>
</dbReference>
<organism evidence="4 5">
    <name type="scientific">Trifolium medium</name>
    <dbReference type="NCBI Taxonomy" id="97028"/>
    <lineage>
        <taxon>Eukaryota</taxon>
        <taxon>Viridiplantae</taxon>
        <taxon>Streptophyta</taxon>
        <taxon>Embryophyta</taxon>
        <taxon>Tracheophyta</taxon>
        <taxon>Spermatophyta</taxon>
        <taxon>Magnoliopsida</taxon>
        <taxon>eudicotyledons</taxon>
        <taxon>Gunneridae</taxon>
        <taxon>Pentapetalae</taxon>
        <taxon>rosids</taxon>
        <taxon>fabids</taxon>
        <taxon>Fabales</taxon>
        <taxon>Fabaceae</taxon>
        <taxon>Papilionoideae</taxon>
        <taxon>50 kb inversion clade</taxon>
        <taxon>NPAAA clade</taxon>
        <taxon>Hologalegina</taxon>
        <taxon>IRL clade</taxon>
        <taxon>Trifolieae</taxon>
        <taxon>Trifolium</taxon>
    </lineage>
</organism>
<protein>
    <submittedName>
        <fullName evidence="4">Zinc CCHC-type-like protein</fullName>
    </submittedName>
</protein>
<feature type="region of interest" description="Disordered" evidence="2">
    <location>
        <begin position="415"/>
        <end position="445"/>
    </location>
</feature>
<feature type="region of interest" description="Disordered" evidence="2">
    <location>
        <begin position="59"/>
        <end position="88"/>
    </location>
</feature>
<dbReference type="PROSITE" id="PS50158">
    <property type="entry name" value="ZF_CCHC"/>
    <property type="match status" value="1"/>
</dbReference>